<feature type="transmembrane region" description="Helical" evidence="1">
    <location>
        <begin position="22"/>
        <end position="43"/>
    </location>
</feature>
<gene>
    <name evidence="2" type="ORF">MtrunA17_Chr4g0013901</name>
</gene>
<dbReference type="AlphaFoldDB" id="A0A396I761"/>
<evidence type="ECO:0008006" key="4">
    <source>
        <dbReference type="Google" id="ProtNLM"/>
    </source>
</evidence>
<accession>A0A396I761</accession>
<name>A0A396I761_MEDTR</name>
<keyword evidence="1" id="KW-0472">Membrane</keyword>
<keyword evidence="1" id="KW-1133">Transmembrane helix</keyword>
<evidence type="ECO:0000256" key="1">
    <source>
        <dbReference type="SAM" id="Phobius"/>
    </source>
</evidence>
<protein>
    <recommendedName>
        <fullName evidence="4">Transmembrane protein</fullName>
    </recommendedName>
</protein>
<proteinExistence type="predicted"/>
<evidence type="ECO:0000313" key="2">
    <source>
        <dbReference type="EMBL" id="RHN59495.1"/>
    </source>
</evidence>
<comment type="caution">
    <text evidence="2">The sequence shown here is derived from an EMBL/GenBank/DDBJ whole genome shotgun (WGS) entry which is preliminary data.</text>
</comment>
<reference evidence="3" key="1">
    <citation type="journal article" date="2018" name="Nat. Plants">
        <title>Whole-genome landscape of Medicago truncatula symbiotic genes.</title>
        <authorList>
            <person name="Pecrix Y."/>
            <person name="Staton S.E."/>
            <person name="Sallet E."/>
            <person name="Lelandais-Briere C."/>
            <person name="Moreau S."/>
            <person name="Carrere S."/>
            <person name="Blein T."/>
            <person name="Jardinaud M.F."/>
            <person name="Latrasse D."/>
            <person name="Zouine M."/>
            <person name="Zahm M."/>
            <person name="Kreplak J."/>
            <person name="Mayjonade B."/>
            <person name="Satge C."/>
            <person name="Perez M."/>
            <person name="Cauet S."/>
            <person name="Marande W."/>
            <person name="Chantry-Darmon C."/>
            <person name="Lopez-Roques C."/>
            <person name="Bouchez O."/>
            <person name="Berard A."/>
            <person name="Debelle F."/>
            <person name="Munos S."/>
            <person name="Bendahmane A."/>
            <person name="Berges H."/>
            <person name="Niebel A."/>
            <person name="Buitink J."/>
            <person name="Frugier F."/>
            <person name="Benhamed M."/>
            <person name="Crespi M."/>
            <person name="Gouzy J."/>
            <person name="Gamas P."/>
        </authorList>
    </citation>
    <scope>NUCLEOTIDE SEQUENCE [LARGE SCALE GENOMIC DNA]</scope>
    <source>
        <strain evidence="3">cv. Jemalong A17</strain>
    </source>
</reference>
<dbReference type="Gramene" id="rna21529">
    <property type="protein sequence ID" value="RHN59495.1"/>
    <property type="gene ID" value="gene21529"/>
</dbReference>
<sequence length="50" mass="5954">MIWQACSRMDTQQGLVRTRCRMFLWIQESFTILWIDSVVLLIVQTCNCCI</sequence>
<organism evidence="2 3">
    <name type="scientific">Medicago truncatula</name>
    <name type="common">Barrel medic</name>
    <name type="synonym">Medicago tribuloides</name>
    <dbReference type="NCBI Taxonomy" id="3880"/>
    <lineage>
        <taxon>Eukaryota</taxon>
        <taxon>Viridiplantae</taxon>
        <taxon>Streptophyta</taxon>
        <taxon>Embryophyta</taxon>
        <taxon>Tracheophyta</taxon>
        <taxon>Spermatophyta</taxon>
        <taxon>Magnoliopsida</taxon>
        <taxon>eudicotyledons</taxon>
        <taxon>Gunneridae</taxon>
        <taxon>Pentapetalae</taxon>
        <taxon>rosids</taxon>
        <taxon>fabids</taxon>
        <taxon>Fabales</taxon>
        <taxon>Fabaceae</taxon>
        <taxon>Papilionoideae</taxon>
        <taxon>50 kb inversion clade</taxon>
        <taxon>NPAAA clade</taxon>
        <taxon>Hologalegina</taxon>
        <taxon>IRL clade</taxon>
        <taxon>Trifolieae</taxon>
        <taxon>Medicago</taxon>
    </lineage>
</organism>
<dbReference type="EMBL" id="PSQE01000004">
    <property type="protein sequence ID" value="RHN59495.1"/>
    <property type="molecule type" value="Genomic_DNA"/>
</dbReference>
<evidence type="ECO:0000313" key="3">
    <source>
        <dbReference type="Proteomes" id="UP000265566"/>
    </source>
</evidence>
<dbReference type="Proteomes" id="UP000265566">
    <property type="component" value="Chromosome 4"/>
</dbReference>
<keyword evidence="1" id="KW-0812">Transmembrane</keyword>